<dbReference type="AlphaFoldDB" id="A0A7Z0PFQ3"/>
<evidence type="ECO:0000256" key="3">
    <source>
        <dbReference type="ARBA" id="ARBA00022884"/>
    </source>
</evidence>
<dbReference type="InterPro" id="IPR011605">
    <property type="entry name" value="NusB_fam"/>
</dbReference>
<name>A0A7Z0PFQ3_9FUSO</name>
<keyword evidence="3 6" id="KW-0694">RNA-binding</keyword>
<evidence type="ECO:0000256" key="6">
    <source>
        <dbReference type="HAMAP-Rule" id="MF_00073"/>
    </source>
</evidence>
<dbReference type="InterPro" id="IPR035926">
    <property type="entry name" value="NusB-like_sf"/>
</dbReference>
<evidence type="ECO:0000256" key="4">
    <source>
        <dbReference type="ARBA" id="ARBA00023015"/>
    </source>
</evidence>
<comment type="caution">
    <text evidence="8">The sequence shown here is derived from an EMBL/GenBank/DDBJ whole genome shotgun (WGS) entry which is preliminary data.</text>
</comment>
<evidence type="ECO:0000313" key="8">
    <source>
        <dbReference type="EMBL" id="NYV28199.1"/>
    </source>
</evidence>
<keyword evidence="2 6" id="KW-0889">Transcription antitermination</keyword>
<dbReference type="RefSeq" id="WP_180136239.1">
    <property type="nucleotide sequence ID" value="NZ_JABMKT010000025.1"/>
</dbReference>
<dbReference type="PANTHER" id="PTHR11078">
    <property type="entry name" value="N UTILIZATION SUBSTANCE PROTEIN B-RELATED"/>
    <property type="match status" value="1"/>
</dbReference>
<dbReference type="GO" id="GO:0005829">
    <property type="term" value="C:cytosol"/>
    <property type="evidence" value="ECO:0007669"/>
    <property type="project" value="TreeGrafter"/>
</dbReference>
<evidence type="ECO:0000259" key="7">
    <source>
        <dbReference type="Pfam" id="PF01029"/>
    </source>
</evidence>
<accession>A0A7Z0PFQ3</accession>
<feature type="domain" description="NusB/RsmB/TIM44" evidence="7">
    <location>
        <begin position="5"/>
        <end position="129"/>
    </location>
</feature>
<dbReference type="HAMAP" id="MF_00073">
    <property type="entry name" value="NusB"/>
    <property type="match status" value="1"/>
</dbReference>
<comment type="function">
    <text evidence="6">Involved in transcription antitermination. Required for transcription of ribosomal RNA (rRNA) genes. Binds specifically to the boxA antiterminator sequence of the ribosomal RNA (rrn) operons.</text>
</comment>
<dbReference type="NCBIfam" id="TIGR01951">
    <property type="entry name" value="nusB"/>
    <property type="match status" value="1"/>
</dbReference>
<keyword evidence="4 6" id="KW-0805">Transcription regulation</keyword>
<evidence type="ECO:0000256" key="5">
    <source>
        <dbReference type="ARBA" id="ARBA00023163"/>
    </source>
</evidence>
<dbReference type="GO" id="GO:0006353">
    <property type="term" value="P:DNA-templated transcription termination"/>
    <property type="evidence" value="ECO:0007669"/>
    <property type="project" value="UniProtKB-UniRule"/>
</dbReference>
<organism evidence="8 9">
    <name type="scientific">Streptobacillus felis</name>
    <dbReference type="NCBI Taxonomy" id="1384509"/>
    <lineage>
        <taxon>Bacteria</taxon>
        <taxon>Fusobacteriati</taxon>
        <taxon>Fusobacteriota</taxon>
        <taxon>Fusobacteriia</taxon>
        <taxon>Fusobacteriales</taxon>
        <taxon>Leptotrichiaceae</taxon>
        <taxon>Streptobacillus</taxon>
    </lineage>
</organism>
<reference evidence="8 9" key="1">
    <citation type="submission" date="2020-05" db="EMBL/GenBank/DDBJ databases">
        <title>Streptobacillus felis strain LHL191014123.</title>
        <authorList>
            <person name="Fawzy A."/>
            <person name="Rau J."/>
            <person name="Risse K."/>
            <person name="Schauerte N."/>
            <person name="Geiger C."/>
            <person name="Blom J."/>
            <person name="Imirzalioglu C."/>
            <person name="Falgenhauer J."/>
            <person name="Bach A."/>
            <person name="Herden C."/>
            <person name="Eisenberg T."/>
        </authorList>
    </citation>
    <scope>NUCLEOTIDE SEQUENCE [LARGE SCALE GENOMIC DNA]</scope>
    <source>
        <strain evidence="8 9">LHL191014123</strain>
    </source>
</reference>
<dbReference type="SUPFAM" id="SSF48013">
    <property type="entry name" value="NusB-like"/>
    <property type="match status" value="1"/>
</dbReference>
<evidence type="ECO:0000256" key="1">
    <source>
        <dbReference type="ARBA" id="ARBA00005952"/>
    </source>
</evidence>
<sequence>MTQREVRDEIFKILFEHEVVGSNISDRKVEVLETLKMSKAKKEFFEKYLDNFMLNEEEIVKKISERVKGWTFSRLATPEKVILKMSFYEILVEKIGHEIVINEAVELAKTYGDENTKGFINGILGDLIRNIEN</sequence>
<dbReference type="Pfam" id="PF01029">
    <property type="entry name" value="NusB"/>
    <property type="match status" value="1"/>
</dbReference>
<dbReference type="EMBL" id="JABMKT010000025">
    <property type="protein sequence ID" value="NYV28199.1"/>
    <property type="molecule type" value="Genomic_DNA"/>
</dbReference>
<dbReference type="Gene3D" id="1.10.940.10">
    <property type="entry name" value="NusB-like"/>
    <property type="match status" value="1"/>
</dbReference>
<keyword evidence="5 6" id="KW-0804">Transcription</keyword>
<evidence type="ECO:0000313" key="9">
    <source>
        <dbReference type="Proteomes" id="UP000526184"/>
    </source>
</evidence>
<dbReference type="GO" id="GO:0031564">
    <property type="term" value="P:transcription antitermination"/>
    <property type="evidence" value="ECO:0007669"/>
    <property type="project" value="UniProtKB-KW"/>
</dbReference>
<dbReference type="InterPro" id="IPR006027">
    <property type="entry name" value="NusB_RsmB_TIM44"/>
</dbReference>
<dbReference type="PANTHER" id="PTHR11078:SF3">
    <property type="entry name" value="ANTITERMINATION NUSB DOMAIN-CONTAINING PROTEIN"/>
    <property type="match status" value="1"/>
</dbReference>
<proteinExistence type="inferred from homology"/>
<gene>
    <name evidence="6 8" type="primary">nusB</name>
    <name evidence="8" type="ORF">HP397_05190</name>
</gene>
<keyword evidence="9" id="KW-1185">Reference proteome</keyword>
<dbReference type="GO" id="GO:0003723">
    <property type="term" value="F:RNA binding"/>
    <property type="evidence" value="ECO:0007669"/>
    <property type="project" value="UniProtKB-UniRule"/>
</dbReference>
<dbReference type="Proteomes" id="UP000526184">
    <property type="component" value="Unassembled WGS sequence"/>
</dbReference>
<comment type="similarity">
    <text evidence="1 6">Belongs to the NusB family.</text>
</comment>
<evidence type="ECO:0000256" key="2">
    <source>
        <dbReference type="ARBA" id="ARBA00022814"/>
    </source>
</evidence>
<protein>
    <recommendedName>
        <fullName evidence="6">Transcription antitermination protein NusB</fullName>
    </recommendedName>
    <alternativeName>
        <fullName evidence="6">Antitermination factor NusB</fullName>
    </alternativeName>
</protein>